<dbReference type="PANTHER" id="PTHR43975">
    <property type="entry name" value="ZGC:101858"/>
    <property type="match status" value="1"/>
</dbReference>
<proteinExistence type="inferred from homology"/>
<dbReference type="InterPro" id="IPR036291">
    <property type="entry name" value="NAD(P)-bd_dom_sf"/>
</dbReference>
<dbReference type="Proteomes" id="UP000002791">
    <property type="component" value="Chromosome"/>
</dbReference>
<dbReference type="GO" id="GO:0016491">
    <property type="term" value="F:oxidoreductase activity"/>
    <property type="evidence" value="ECO:0007669"/>
    <property type="project" value="UniProtKB-KW"/>
</dbReference>
<evidence type="ECO:0000313" key="3">
    <source>
        <dbReference type="EMBL" id="EHR63153.1"/>
    </source>
</evidence>
<dbReference type="OrthoDB" id="9803333at2"/>
<dbReference type="PRINTS" id="PR00080">
    <property type="entry name" value="SDRFAMILY"/>
</dbReference>
<gene>
    <name evidence="3" type="ORF">SaccyDRAFT_4338</name>
</gene>
<dbReference type="PANTHER" id="PTHR43975:SF2">
    <property type="entry name" value="EG:BACR7A4.14 PROTEIN-RELATED"/>
    <property type="match status" value="1"/>
</dbReference>
<dbReference type="SUPFAM" id="SSF51735">
    <property type="entry name" value="NAD(P)-binding Rossmann-fold domains"/>
    <property type="match status" value="1"/>
</dbReference>
<evidence type="ECO:0000313" key="4">
    <source>
        <dbReference type="Proteomes" id="UP000002791"/>
    </source>
</evidence>
<reference evidence="3 4" key="1">
    <citation type="submission" date="2011-11" db="EMBL/GenBank/DDBJ databases">
        <title>The Noncontiguous Finished sequence of Saccharomonospora cyanea NA-134.</title>
        <authorList>
            <consortium name="US DOE Joint Genome Institute"/>
            <person name="Lucas S."/>
            <person name="Han J."/>
            <person name="Lapidus A."/>
            <person name="Cheng J.-F."/>
            <person name="Goodwin L."/>
            <person name="Pitluck S."/>
            <person name="Peters L."/>
            <person name="Ovchinnikova G."/>
            <person name="Lu M."/>
            <person name="Detter J.C."/>
            <person name="Han C."/>
            <person name="Tapia R."/>
            <person name="Land M."/>
            <person name="Hauser L."/>
            <person name="Kyrpides N."/>
            <person name="Ivanova N."/>
            <person name="Pagani I."/>
            <person name="Brambilla E.-M."/>
            <person name="Klenk H.-P."/>
            <person name="Woyke T."/>
        </authorList>
    </citation>
    <scope>NUCLEOTIDE SEQUENCE [LARGE SCALE GENOMIC DNA]</scope>
    <source>
        <strain evidence="3 4">NA-134</strain>
    </source>
</reference>
<dbReference type="eggNOG" id="COG1028">
    <property type="taxonomic scope" value="Bacteria"/>
</dbReference>
<dbReference type="InterPro" id="IPR002347">
    <property type="entry name" value="SDR_fam"/>
</dbReference>
<accession>H5XMY6</accession>
<dbReference type="STRING" id="882082.SaccyDRAFT_4338"/>
<protein>
    <submittedName>
        <fullName evidence="3">Short-chain alcohol dehydrogenase like protein</fullName>
    </submittedName>
</protein>
<dbReference type="FunFam" id="3.40.50.720:FF:000084">
    <property type="entry name" value="Short-chain dehydrogenase reductase"/>
    <property type="match status" value="1"/>
</dbReference>
<sequence>MNIEPSFDGRVVVVTGAGSGIGRAGAAAFARAGAHVLGVGRRAPALAGTAGLHPSIATHPADLRDPQAAEAVVEDARSRWGRLDVVVNNAGVFAAMPLAALDPAAVDELLSTNVLAPGFLTKAALPSLRSTRGAIVNVSSVLGHRPAPDAAYYGASKAALEHLTRSWALELASSGIRVNAVAPGPTESEALAASGLDTDTIEGIKRQETARIPLGRRGTPEDVATWVVRLADPDATWLTGQVLTVDGGLELV</sequence>
<dbReference type="Gene3D" id="3.40.50.720">
    <property type="entry name" value="NAD(P)-binding Rossmann-like Domain"/>
    <property type="match status" value="1"/>
</dbReference>
<dbReference type="RefSeq" id="WP_005459277.1">
    <property type="nucleotide sequence ID" value="NZ_CM001440.1"/>
</dbReference>
<dbReference type="EMBL" id="CM001440">
    <property type="protein sequence ID" value="EHR63153.1"/>
    <property type="molecule type" value="Genomic_DNA"/>
</dbReference>
<keyword evidence="2" id="KW-0560">Oxidoreductase</keyword>
<dbReference type="PRINTS" id="PR00081">
    <property type="entry name" value="GDHRDH"/>
</dbReference>
<dbReference type="AlphaFoldDB" id="H5XMY6"/>
<organism evidence="3 4">
    <name type="scientific">Saccharomonospora cyanea NA-134</name>
    <dbReference type="NCBI Taxonomy" id="882082"/>
    <lineage>
        <taxon>Bacteria</taxon>
        <taxon>Bacillati</taxon>
        <taxon>Actinomycetota</taxon>
        <taxon>Actinomycetes</taxon>
        <taxon>Pseudonocardiales</taxon>
        <taxon>Pseudonocardiaceae</taxon>
        <taxon>Saccharomonospora</taxon>
    </lineage>
</organism>
<dbReference type="InterPro" id="IPR020904">
    <property type="entry name" value="Sc_DH/Rdtase_CS"/>
</dbReference>
<dbReference type="PROSITE" id="PS00061">
    <property type="entry name" value="ADH_SHORT"/>
    <property type="match status" value="1"/>
</dbReference>
<keyword evidence="4" id="KW-1185">Reference proteome</keyword>
<comment type="similarity">
    <text evidence="1">Belongs to the short-chain dehydrogenases/reductases (SDR) family.</text>
</comment>
<dbReference type="CDD" id="cd05233">
    <property type="entry name" value="SDR_c"/>
    <property type="match status" value="1"/>
</dbReference>
<dbReference type="HOGENOM" id="CLU_010194_1_2_11"/>
<evidence type="ECO:0000256" key="1">
    <source>
        <dbReference type="ARBA" id="ARBA00006484"/>
    </source>
</evidence>
<evidence type="ECO:0000256" key="2">
    <source>
        <dbReference type="ARBA" id="ARBA00023002"/>
    </source>
</evidence>
<dbReference type="Pfam" id="PF13561">
    <property type="entry name" value="adh_short_C2"/>
    <property type="match status" value="1"/>
</dbReference>
<name>H5XMY6_9PSEU</name>